<feature type="chain" id="PRO_5015976954" evidence="4">
    <location>
        <begin position="24"/>
        <end position="510"/>
    </location>
</feature>
<evidence type="ECO:0000256" key="4">
    <source>
        <dbReference type="SAM" id="SignalP"/>
    </source>
</evidence>
<dbReference type="PANTHER" id="PTHR43248:SF29">
    <property type="entry name" value="TRIPEPTIDYL AMINOPEPTIDASE"/>
    <property type="match status" value="1"/>
</dbReference>
<feature type="signal peptide" evidence="4">
    <location>
        <begin position="1"/>
        <end position="23"/>
    </location>
</feature>
<dbReference type="GO" id="GO:0006508">
    <property type="term" value="P:proteolysis"/>
    <property type="evidence" value="ECO:0007669"/>
    <property type="project" value="UniProtKB-KW"/>
</dbReference>
<feature type="domain" description="AB hydrolase-1" evidence="5">
    <location>
        <begin position="101"/>
        <end position="485"/>
    </location>
</feature>
<dbReference type="InterPro" id="IPR051601">
    <property type="entry name" value="Serine_prot/Carboxylest_S33"/>
</dbReference>
<organism evidence="6 7">
    <name type="scientific">Mycolicibacterium smegmatis (strain MKD8)</name>
    <name type="common">Mycobacterium smegmatis</name>
    <dbReference type="NCBI Taxonomy" id="1214915"/>
    <lineage>
        <taxon>Bacteria</taxon>
        <taxon>Bacillati</taxon>
        <taxon>Actinomycetota</taxon>
        <taxon>Actinomycetes</taxon>
        <taxon>Mycobacteriales</taxon>
        <taxon>Mycobacteriaceae</taxon>
        <taxon>Mycolicibacterium</taxon>
    </lineage>
</organism>
<evidence type="ECO:0000313" key="7">
    <source>
        <dbReference type="Proteomes" id="UP000011200"/>
    </source>
</evidence>
<evidence type="ECO:0000256" key="1">
    <source>
        <dbReference type="ARBA" id="ARBA00010088"/>
    </source>
</evidence>
<dbReference type="InterPro" id="IPR000073">
    <property type="entry name" value="AB_hydrolase_1"/>
</dbReference>
<protein>
    <submittedName>
        <fullName evidence="6">Protease</fullName>
    </submittedName>
</protein>
<evidence type="ECO:0000259" key="5">
    <source>
        <dbReference type="Pfam" id="PF00561"/>
    </source>
</evidence>
<dbReference type="AlphaFoldDB" id="A0A2U9PTR3"/>
<gene>
    <name evidence="6" type="ORF">D806_042110</name>
</gene>
<dbReference type="Proteomes" id="UP000011200">
    <property type="component" value="Chromosome"/>
</dbReference>
<proteinExistence type="inferred from homology"/>
<evidence type="ECO:0000313" key="6">
    <source>
        <dbReference type="EMBL" id="AWT55176.1"/>
    </source>
</evidence>
<accession>A0A2U9PTR3</accession>
<keyword evidence="6" id="KW-0645">Protease</keyword>
<dbReference type="PANTHER" id="PTHR43248">
    <property type="entry name" value="2-SUCCINYL-6-HYDROXY-2,4-CYCLOHEXADIENE-1-CARBOXYLATE SYNTHASE"/>
    <property type="match status" value="1"/>
</dbReference>
<reference evidence="6 7" key="1">
    <citation type="journal article" date="2013" name="Genome Announc.">
        <title>Draft genome sequence of MKD8, a conjugal recipient Mycobacterium smegmatis strain.</title>
        <authorList>
            <person name="Gray T.A."/>
            <person name="Palumbo M.J."/>
            <person name="Derbyshire K.M."/>
        </authorList>
    </citation>
    <scope>NUCLEOTIDE SEQUENCE [LARGE SCALE GENOMIC DNA]</scope>
    <source>
        <strain evidence="6 7">MKD8</strain>
    </source>
</reference>
<name>A0A2U9PTR3_MYCSE</name>
<dbReference type="Gene3D" id="3.40.50.1820">
    <property type="entry name" value="alpha/beta hydrolase"/>
    <property type="match status" value="1"/>
</dbReference>
<dbReference type="EMBL" id="CP027541">
    <property type="protein sequence ID" value="AWT55176.1"/>
    <property type="molecule type" value="Genomic_DNA"/>
</dbReference>
<dbReference type="GO" id="GO:0008233">
    <property type="term" value="F:peptidase activity"/>
    <property type="evidence" value="ECO:0007669"/>
    <property type="project" value="UniProtKB-KW"/>
</dbReference>
<reference evidence="7" key="2">
    <citation type="submission" date="2018-03" db="EMBL/GenBank/DDBJ databases">
        <authorList>
            <person name="Derbyshire K."/>
            <person name="Gray T.A."/>
            <person name="Champion M."/>
        </authorList>
    </citation>
    <scope>NUCLEOTIDE SEQUENCE [LARGE SCALE GENOMIC DNA]</scope>
    <source>
        <strain evidence="7">MKD8</strain>
    </source>
</reference>
<keyword evidence="3" id="KW-0378">Hydrolase</keyword>
<evidence type="ECO:0000256" key="2">
    <source>
        <dbReference type="ARBA" id="ARBA00022729"/>
    </source>
</evidence>
<comment type="similarity">
    <text evidence="1">Belongs to the peptidase S33 family.</text>
</comment>
<dbReference type="SUPFAM" id="SSF53474">
    <property type="entry name" value="alpha/beta-Hydrolases"/>
    <property type="match status" value="1"/>
</dbReference>
<evidence type="ECO:0000256" key="3">
    <source>
        <dbReference type="ARBA" id="ARBA00022801"/>
    </source>
</evidence>
<dbReference type="InterPro" id="IPR029058">
    <property type="entry name" value="AB_hydrolase_fold"/>
</dbReference>
<sequence length="510" mass="54121">MAACGAMKVRFGLGALLAVTVLAAGGCSQVIDGRAIVAVPRPGTPVQWLPCNGGAGNQTPIPDSAECGMLSVPVDYSKPDGDVARLAMIRFPATGERIGSLVINPGGPGESGVESALSLLPSLPQEVKERFDIVGFDPRGVASSSPAVWCNSDADNDRLRADPTVEYTPEGVAHLEAETKAFVQRCVDKMGTEFLANVGTENVAKDLDAIRAALGDDKLTYLGYSYGTRIGATYAEQFPDKVRAMILDGAIDPNADPVEESIRQAAAFQKAFDDYAADCAKSPDCPLGTDPAKAVDVYKSIIDPLVENPAETRDGRGLSYSDATVGTILPLYSPNLWRHLTDALTALKKGDGNLMLALADLYMGRDAKGHYNNSTDVRVAVNCMDKPAIKDKATVVEQDKRLREVAPFMSYGEFTGDAPLGTCAFWPVPPTSEPHELKVEGLPPILVVSTTNDPATPYQAGVDLARQLGGTLVTFEGTQHTVVFQGNKCVDDVAATYLIDVEVPPADTRC</sequence>
<keyword evidence="2 4" id="KW-0732">Signal</keyword>
<dbReference type="Pfam" id="PF00561">
    <property type="entry name" value="Abhydrolase_1"/>
    <property type="match status" value="1"/>
</dbReference>